<comment type="subunit">
    <text evidence="6">Homodimer.</text>
</comment>
<evidence type="ECO:0000256" key="6">
    <source>
        <dbReference type="HAMAP-Rule" id="MF_03179"/>
    </source>
</evidence>
<evidence type="ECO:0000256" key="5">
    <source>
        <dbReference type="ARBA" id="ARBA00048117"/>
    </source>
</evidence>
<dbReference type="InParanoid" id="D8THB0"/>
<sequence length="636" mass="66492">MVCPANFASGRRCQVQYTVCKIRHMKLNTVAWRFGINKDLGHPTHSAWPLPVSTACLQRSLHTARGVATCNSASAADALPGASTPAVSTLGVVGPSESSALLSTPPDSHAAAAAATTAVTASRTPAAVVLGIESSCDDTGVAVVASDGRVLGEAIATQAHVHAQWGGVVPNLARDAHAAAIDRTVDAALAAAGLEPRQLTAVAVTIGPGLGLCLRVGVAKARQLARQYGIPLVSVHHMEAHALVSRLPPAAAAAAPPAVRMAATLMTAAAAAATCESAAVAAGIDTAAVRDDISNFAAVPFPFLCLLVSGGHNLLVLVRGVGKYVQLGTTVDDALGEAYDKVARLLNLELRPHGGAALEALAREGDPGAFRFAVPMRKHATCDFSFAGLKTNTRLAIEQHLDPQRTSWMTPDQVNKLQVKADIAASFQFVAVTHLTEKTRRGVGWARELVPELRHLVVAGGVACNQVVRKSLQQLAESEGLELVLPPARWCTDNGVMVAWAGIERLAQGWAEPPPPPPPPPSLSQPVGVIGAEHEQTTAAEFRSRSERNQEALGTSPGSGLGAGAGVGPAVGVETEWIELKPRWPLTSELHPRTAAAQLELRRSAARALPAVNGQKRRGKDRSPRMVGQRTQQLQW</sequence>
<dbReference type="GO" id="GO:0005739">
    <property type="term" value="C:mitochondrion"/>
    <property type="evidence" value="ECO:0007669"/>
    <property type="project" value="UniProtKB-SubCell"/>
</dbReference>
<dbReference type="GO" id="GO:0061711">
    <property type="term" value="F:tRNA N(6)-L-threonylcarbamoyladenine synthase activity"/>
    <property type="evidence" value="ECO:0007669"/>
    <property type="project" value="UniProtKB-EC"/>
</dbReference>
<evidence type="ECO:0000256" key="2">
    <source>
        <dbReference type="ARBA" id="ARBA00022694"/>
    </source>
</evidence>
<comment type="similarity">
    <text evidence="6">Belongs to the KAE1 / TsaD family.</text>
</comment>
<keyword evidence="3 6" id="KW-0479">Metal-binding</keyword>
<feature type="compositionally biased region" description="Gly residues" evidence="7">
    <location>
        <begin position="557"/>
        <end position="568"/>
    </location>
</feature>
<dbReference type="InterPro" id="IPR022450">
    <property type="entry name" value="TsaD"/>
</dbReference>
<dbReference type="Proteomes" id="UP000001058">
    <property type="component" value="Unassembled WGS sequence"/>
</dbReference>
<evidence type="ECO:0000259" key="8">
    <source>
        <dbReference type="Pfam" id="PF00814"/>
    </source>
</evidence>
<reference evidence="9 10" key="1">
    <citation type="journal article" date="2010" name="Science">
        <title>Genomic analysis of organismal complexity in the multicellular green alga Volvox carteri.</title>
        <authorList>
            <person name="Prochnik S.E."/>
            <person name="Umen J."/>
            <person name="Nedelcu A.M."/>
            <person name="Hallmann A."/>
            <person name="Miller S.M."/>
            <person name="Nishii I."/>
            <person name="Ferris P."/>
            <person name="Kuo A."/>
            <person name="Mitros T."/>
            <person name="Fritz-Laylin L.K."/>
            <person name="Hellsten U."/>
            <person name="Chapman J."/>
            <person name="Simakov O."/>
            <person name="Rensing S.A."/>
            <person name="Terry A."/>
            <person name="Pangilinan J."/>
            <person name="Kapitonov V."/>
            <person name="Jurka J."/>
            <person name="Salamov A."/>
            <person name="Shapiro H."/>
            <person name="Schmutz J."/>
            <person name="Grimwood J."/>
            <person name="Lindquist E."/>
            <person name="Lucas S."/>
            <person name="Grigoriev I.V."/>
            <person name="Schmitt R."/>
            <person name="Kirk D."/>
            <person name="Rokhsar D.S."/>
        </authorList>
    </citation>
    <scope>NUCLEOTIDE SEQUENCE [LARGE SCALE GENOMIC DNA]</scope>
    <source>
        <strain evidence="10">f. Nagariensis / Eve</strain>
    </source>
</reference>
<feature type="domain" description="Gcp-like" evidence="8">
    <location>
        <begin position="298"/>
        <end position="500"/>
    </location>
</feature>
<dbReference type="OrthoDB" id="10259622at2759"/>
<dbReference type="PANTHER" id="PTHR11735">
    <property type="entry name" value="TRNA N6-ADENOSINE THREONYLCARBAMOYLTRANSFERASE"/>
    <property type="match status" value="1"/>
</dbReference>
<accession>D8THB0</accession>
<dbReference type="GO" id="GO:0046872">
    <property type="term" value="F:metal ion binding"/>
    <property type="evidence" value="ECO:0007669"/>
    <property type="project" value="UniProtKB-KW"/>
</dbReference>
<keyword evidence="1 6" id="KW-0808">Transferase</keyword>
<keyword evidence="2 6" id="KW-0819">tRNA processing</keyword>
<feature type="compositionally biased region" description="Basic and acidic residues" evidence="7">
    <location>
        <begin position="538"/>
        <end position="550"/>
    </location>
</feature>
<dbReference type="Gene3D" id="3.30.420.40">
    <property type="match status" value="2"/>
</dbReference>
<dbReference type="FunFam" id="3.30.420.40:FF:000012">
    <property type="entry name" value="tRNA N6-adenosine threonylcarbamoyltransferase"/>
    <property type="match status" value="1"/>
</dbReference>
<keyword evidence="10" id="KW-1185">Reference proteome</keyword>
<evidence type="ECO:0000256" key="1">
    <source>
        <dbReference type="ARBA" id="ARBA00022679"/>
    </source>
</evidence>
<protein>
    <recommendedName>
        <fullName evidence="6">Glycoprotease 1</fullName>
    </recommendedName>
</protein>
<dbReference type="eggNOG" id="KOG2707">
    <property type="taxonomic scope" value="Eukaryota"/>
</dbReference>
<comment type="subcellular location">
    <subcellularLocation>
        <location evidence="6">Mitochondrion</location>
    </subcellularLocation>
</comment>
<dbReference type="RefSeq" id="XP_002945684.1">
    <property type="nucleotide sequence ID" value="XM_002945638.1"/>
</dbReference>
<dbReference type="STRING" id="3068.D8THB0"/>
<dbReference type="FunFam" id="3.30.420.40:FF:000133">
    <property type="entry name" value="Probable tRNA N6-adenosine threonylcarbamoyltransferase, mitochondrial"/>
    <property type="match status" value="1"/>
</dbReference>
<comment type="catalytic activity">
    <reaction evidence="5 6">
        <text>L-threonylcarbamoyladenylate + adenosine(37) in tRNA = N(6)-L-threonylcarbamoyladenosine(37) in tRNA + AMP + H(+)</text>
        <dbReference type="Rhea" id="RHEA:37059"/>
        <dbReference type="Rhea" id="RHEA-COMP:10162"/>
        <dbReference type="Rhea" id="RHEA-COMP:10163"/>
        <dbReference type="ChEBI" id="CHEBI:15378"/>
        <dbReference type="ChEBI" id="CHEBI:73682"/>
        <dbReference type="ChEBI" id="CHEBI:74411"/>
        <dbReference type="ChEBI" id="CHEBI:74418"/>
        <dbReference type="ChEBI" id="CHEBI:456215"/>
        <dbReference type="EC" id="2.3.1.234"/>
    </reaction>
</comment>
<dbReference type="EMBL" id="GL378323">
    <property type="protein sequence ID" value="EFJ52679.1"/>
    <property type="molecule type" value="Genomic_DNA"/>
</dbReference>
<dbReference type="GeneID" id="9621670"/>
<dbReference type="InterPro" id="IPR000905">
    <property type="entry name" value="Gcp-like_dom"/>
</dbReference>
<evidence type="ECO:0000256" key="7">
    <source>
        <dbReference type="SAM" id="MobiDB-lite"/>
    </source>
</evidence>
<comment type="cofactor">
    <cofactor evidence="6">
        <name>a divalent metal cation</name>
        <dbReference type="ChEBI" id="CHEBI:60240"/>
    </cofactor>
    <text evidence="6">Binds 1 divalent metal cation per subunit.</text>
</comment>
<dbReference type="FunCoup" id="D8THB0">
    <property type="interactions" value="1878"/>
</dbReference>
<dbReference type="HAMAP" id="MF_01445">
    <property type="entry name" value="TsaD"/>
    <property type="match status" value="1"/>
</dbReference>
<evidence type="ECO:0000256" key="4">
    <source>
        <dbReference type="ARBA" id="ARBA00023315"/>
    </source>
</evidence>
<dbReference type="SUPFAM" id="SSF53067">
    <property type="entry name" value="Actin-like ATPase domain"/>
    <property type="match status" value="1"/>
</dbReference>
<comment type="function">
    <text evidence="6">Required for the formation of a threonylcarbamoyl group on adenosine at position 37 (t(6)A37) in mitochondrial tRNAs that read codons beginning with adenine. Probably involved in the transfer of the threonylcarbamoyl moiety of threonylcarbamoyl-AMP (TC-AMP) to the N6 group of A37. Involved in mitochondrial genome maintenance.</text>
</comment>
<name>D8THB0_VOLCA</name>
<dbReference type="PRINTS" id="PR00789">
    <property type="entry name" value="OSIALOPTASE"/>
</dbReference>
<dbReference type="InterPro" id="IPR017861">
    <property type="entry name" value="KAE1/TsaD"/>
</dbReference>
<dbReference type="CDD" id="cd24134">
    <property type="entry name" value="ASKHA_NBD_OSGEPL1_QRI7_euk"/>
    <property type="match status" value="1"/>
</dbReference>
<proteinExistence type="inferred from homology"/>
<keyword evidence="4 6" id="KW-0012">Acyltransferase</keyword>
<feature type="domain" description="Gcp-like" evidence="8">
    <location>
        <begin position="150"/>
        <end position="276"/>
    </location>
</feature>
<gene>
    <name evidence="6" type="primary">GCP1</name>
    <name evidence="9" type="ORF">VOLCADRAFT_102656</name>
</gene>
<dbReference type="GO" id="GO:0002949">
    <property type="term" value="P:tRNA threonylcarbamoyladenosine modification"/>
    <property type="evidence" value="ECO:0007669"/>
    <property type="project" value="UniProtKB-UniRule"/>
</dbReference>
<feature type="region of interest" description="Disordered" evidence="7">
    <location>
        <begin position="538"/>
        <end position="568"/>
    </location>
</feature>
<keyword evidence="6" id="KW-0496">Mitochondrion</keyword>
<dbReference type="Pfam" id="PF00814">
    <property type="entry name" value="TsaD"/>
    <property type="match status" value="2"/>
</dbReference>
<organism evidence="10">
    <name type="scientific">Volvox carteri f. nagariensis</name>
    <dbReference type="NCBI Taxonomy" id="3068"/>
    <lineage>
        <taxon>Eukaryota</taxon>
        <taxon>Viridiplantae</taxon>
        <taxon>Chlorophyta</taxon>
        <taxon>core chlorophytes</taxon>
        <taxon>Chlorophyceae</taxon>
        <taxon>CS clade</taxon>
        <taxon>Chlamydomonadales</taxon>
        <taxon>Volvocaceae</taxon>
        <taxon>Volvox</taxon>
    </lineage>
</organism>
<evidence type="ECO:0000256" key="3">
    <source>
        <dbReference type="ARBA" id="ARBA00022723"/>
    </source>
</evidence>
<feature type="region of interest" description="Disordered" evidence="7">
    <location>
        <begin position="606"/>
        <end position="636"/>
    </location>
</feature>
<dbReference type="InterPro" id="IPR043129">
    <property type="entry name" value="ATPase_NBD"/>
</dbReference>
<dbReference type="KEGG" id="vcn:VOLCADRAFT_102656"/>
<dbReference type="PANTHER" id="PTHR11735:SF6">
    <property type="entry name" value="TRNA N6-ADENOSINE THREONYLCARBAMOYLTRANSFERASE, MITOCHONDRIAL"/>
    <property type="match status" value="1"/>
</dbReference>
<evidence type="ECO:0000313" key="9">
    <source>
        <dbReference type="EMBL" id="EFJ52679.1"/>
    </source>
</evidence>
<dbReference type="AlphaFoldDB" id="D8THB0"/>
<evidence type="ECO:0000313" key="10">
    <source>
        <dbReference type="Proteomes" id="UP000001058"/>
    </source>
</evidence>